<dbReference type="EMBL" id="AAFI02000096">
    <property type="protein sequence ID" value="EAL63894.1"/>
    <property type="molecule type" value="Genomic_DNA"/>
</dbReference>
<dbReference type="OMA" id="HINWITI"/>
<evidence type="ECO:0000313" key="1">
    <source>
        <dbReference type="EMBL" id="EAL63894.1"/>
    </source>
</evidence>
<dbReference type="KEGG" id="ddi:DDB_G0287059"/>
<keyword evidence="2" id="KW-1185">Reference proteome</keyword>
<dbReference type="Proteomes" id="UP000002195">
    <property type="component" value="Unassembled WGS sequence"/>
</dbReference>
<gene>
    <name evidence="1" type="ORF">DDB_G0287059</name>
</gene>
<dbReference type="RefSeq" id="XP_637403.1">
    <property type="nucleotide sequence ID" value="XM_632311.1"/>
</dbReference>
<protein>
    <submittedName>
        <fullName evidence="1">Uncharacterized protein</fullName>
    </submittedName>
</protein>
<dbReference type="HOGENOM" id="CLU_303373_0_0_1"/>
<sequence length="840" mass="100067">MERNEILFWKVYRNVVINKTIHSQLLNTDIEFDYDKYYVGNRRRFGDIHSFKWLVENGHLDLLKYKLLKNEYVYDLCLEYLLKSILNPLTYSISMEILEIILNKSEYREIINYSNILKKILFYNNNEILELIINNFCYHYKHINWITIDHLEYSIKNCSQQIISNLLKFINKNKIKQDFKNKSIYWSLNNKYDVDGCITNILLNDNDLFNFKKIDLIIPFKLTSGKIDVLTRLMDLDFFNDTSDIVCFCKHITNSSKSKQLLKIETILFFFKLYYKCTTSKTIIPNEIKLQIDEILKDNNNNNINYGCIEKEKQLLKLLIKSTKSKIIYSLFYFNYYELIDGMDNNCFKQLKTNGILMKLNKMVDKNETIEFLTSFLNELPWRKSWFKNLKLADQVSDLIFNKFDCYKEILEKIGKEKLEFIKSHSFKTPSIKNVDSISKQFLKSIIEYDVNKTDSLIEQIDIEKFINHWNKTIKQKGDQLFRGRKINFIPNCMFEKIKDYFDYWIGKTKIQSIIPVCEKIINYLFRKLLQFQDMTSQQIKNIKSQFDCTPIELEHSIFHSFLYLHIKSKKIIKYILSFNKLFSGNTDGTRCPCRTCFIENLIKEDELINKIIKPDIFTFEYIFNDDDGRITFEYLFNYFSSVPSKGVYLIKHQLKYLLEIDRLDLFIYNLEEIASNKSIESEYLGGFEINFVKQLIRSNDFNKITTTLKRYIELVIKIYGKNGLEFPQKMLSIVMKLYLKDLTSFIINEYKLSSIKYLDLTWYHSPMIEYLCKSHPNVNFKILENFGGSKDSHFFIQILKLAINCKRISDLNIPEIIKIASNYNDSILLNILSENGLNI</sequence>
<proteinExistence type="predicted"/>
<dbReference type="GeneID" id="8625935"/>
<dbReference type="dictyBase" id="DDB_G0287059"/>
<dbReference type="VEuPathDB" id="AmoebaDB:DDB_G0287059"/>
<name>Q54KW7_DICDI</name>
<dbReference type="InParanoid" id="Q54KW7"/>
<dbReference type="PANTHER" id="PTHR32142:SF63">
    <property type="entry name" value="ANKYRIN REPEAT-CONTAINING PROTEIN"/>
    <property type="match status" value="1"/>
</dbReference>
<reference evidence="1 2" key="1">
    <citation type="journal article" date="2005" name="Nature">
        <title>The genome of the social amoeba Dictyostelium discoideum.</title>
        <authorList>
            <consortium name="The Dictyostelium discoideum Sequencing Consortium"/>
            <person name="Eichinger L."/>
            <person name="Pachebat J.A."/>
            <person name="Glockner G."/>
            <person name="Rajandream M.A."/>
            <person name="Sucgang R."/>
            <person name="Berriman M."/>
            <person name="Song J."/>
            <person name="Olsen R."/>
            <person name="Szafranski K."/>
            <person name="Xu Q."/>
            <person name="Tunggal B."/>
            <person name="Kummerfeld S."/>
            <person name="Madera M."/>
            <person name="Konfortov B.A."/>
            <person name="Rivero F."/>
            <person name="Bankier A.T."/>
            <person name="Lehmann R."/>
            <person name="Hamlin N."/>
            <person name="Davies R."/>
            <person name="Gaudet P."/>
            <person name="Fey P."/>
            <person name="Pilcher K."/>
            <person name="Chen G."/>
            <person name="Saunders D."/>
            <person name="Sodergren E."/>
            <person name="Davis P."/>
            <person name="Kerhornou A."/>
            <person name="Nie X."/>
            <person name="Hall N."/>
            <person name="Anjard C."/>
            <person name="Hemphill L."/>
            <person name="Bason N."/>
            <person name="Farbrother P."/>
            <person name="Desany B."/>
            <person name="Just E."/>
            <person name="Morio T."/>
            <person name="Rost R."/>
            <person name="Churcher C."/>
            <person name="Cooper J."/>
            <person name="Haydock S."/>
            <person name="van Driessche N."/>
            <person name="Cronin A."/>
            <person name="Goodhead I."/>
            <person name="Muzny D."/>
            <person name="Mourier T."/>
            <person name="Pain A."/>
            <person name="Lu M."/>
            <person name="Harper D."/>
            <person name="Lindsay R."/>
            <person name="Hauser H."/>
            <person name="James K."/>
            <person name="Quiles M."/>
            <person name="Madan Babu M."/>
            <person name="Saito T."/>
            <person name="Buchrieser C."/>
            <person name="Wardroper A."/>
            <person name="Felder M."/>
            <person name="Thangavelu M."/>
            <person name="Johnson D."/>
            <person name="Knights A."/>
            <person name="Loulseged H."/>
            <person name="Mungall K."/>
            <person name="Oliver K."/>
            <person name="Price C."/>
            <person name="Quail M.A."/>
            <person name="Urushihara H."/>
            <person name="Hernandez J."/>
            <person name="Rabbinowitsch E."/>
            <person name="Steffen D."/>
            <person name="Sanders M."/>
            <person name="Ma J."/>
            <person name="Kohara Y."/>
            <person name="Sharp S."/>
            <person name="Simmonds M."/>
            <person name="Spiegler S."/>
            <person name="Tivey A."/>
            <person name="Sugano S."/>
            <person name="White B."/>
            <person name="Walker D."/>
            <person name="Woodward J."/>
            <person name="Winckler T."/>
            <person name="Tanaka Y."/>
            <person name="Shaulsky G."/>
            <person name="Schleicher M."/>
            <person name="Weinstock G."/>
            <person name="Rosenthal A."/>
            <person name="Cox E.C."/>
            <person name="Chisholm R.L."/>
            <person name="Gibbs R."/>
            <person name="Loomis W.F."/>
            <person name="Platzer M."/>
            <person name="Kay R.R."/>
            <person name="Williams J."/>
            <person name="Dear P.H."/>
            <person name="Noegel A.A."/>
            <person name="Barrell B."/>
            <person name="Kuspa A."/>
        </authorList>
    </citation>
    <scope>NUCLEOTIDE SEQUENCE [LARGE SCALE GENOMIC DNA]</scope>
    <source>
        <strain evidence="1 2">AX4</strain>
    </source>
</reference>
<comment type="caution">
    <text evidence="1">The sequence shown here is derived from an EMBL/GenBank/DDBJ whole genome shotgun (WGS) entry which is preliminary data.</text>
</comment>
<dbReference type="FunCoup" id="Q54KW7">
    <property type="interactions" value="6"/>
</dbReference>
<accession>Q54KW7</accession>
<dbReference type="PANTHER" id="PTHR32142">
    <property type="entry name" value="B BOX-TYPE DOMAIN-CONTAINING PROTEIN-RELATED"/>
    <property type="match status" value="1"/>
</dbReference>
<evidence type="ECO:0000313" key="2">
    <source>
        <dbReference type="Proteomes" id="UP000002195"/>
    </source>
</evidence>
<dbReference type="AlphaFoldDB" id="Q54KW7"/>
<dbReference type="PhylomeDB" id="Q54KW7"/>
<organism evidence="1 2">
    <name type="scientific">Dictyostelium discoideum</name>
    <name type="common">Social amoeba</name>
    <dbReference type="NCBI Taxonomy" id="44689"/>
    <lineage>
        <taxon>Eukaryota</taxon>
        <taxon>Amoebozoa</taxon>
        <taxon>Evosea</taxon>
        <taxon>Eumycetozoa</taxon>
        <taxon>Dictyostelia</taxon>
        <taxon>Dictyosteliales</taxon>
        <taxon>Dictyosteliaceae</taxon>
        <taxon>Dictyostelium</taxon>
    </lineage>
</organism>
<dbReference type="PaxDb" id="44689-DDB0187259"/>